<dbReference type="EMBL" id="RHHQ01000004">
    <property type="protein sequence ID" value="RNB91850.1"/>
    <property type="molecule type" value="Genomic_DNA"/>
</dbReference>
<keyword evidence="3" id="KW-1185">Reference proteome</keyword>
<dbReference type="OrthoDB" id="2476817at2"/>
<gene>
    <name evidence="2" type="ORF">EDM56_03615</name>
</gene>
<dbReference type="Gene3D" id="3.30.1490.480">
    <property type="entry name" value="Endolytic murein transglycosylase"/>
    <property type="match status" value="1"/>
</dbReference>
<dbReference type="AlphaFoldDB" id="A0A3M8DUJ6"/>
<feature type="region of interest" description="Disordered" evidence="1">
    <location>
        <begin position="61"/>
        <end position="149"/>
    </location>
</feature>
<name>A0A3M8DUJ6_9BACL</name>
<evidence type="ECO:0000313" key="2">
    <source>
        <dbReference type="EMBL" id="RNB91850.1"/>
    </source>
</evidence>
<sequence length="222" mass="22916">MSSRSFLYGLGSGLIVAAAVMWFYPALPGQKALTQEELASIAQQKQLVLVPKAEYDKLKNTDKSAAAPAKAPVSPTAPQTQAPKQPAAGDATPSTQLGQPLTPVQPATQAGKAPDTTAPSKPDSASAAPQVTQPTAQEPQTTSPASPEIPVELVTVRIPGATNATAAGKLLADAGLIQSADQLVNALRAAGKLDRIRANTYQIPKGTSIDDIVKRITTPPKK</sequence>
<feature type="compositionally biased region" description="Low complexity" evidence="1">
    <location>
        <begin position="118"/>
        <end position="129"/>
    </location>
</feature>
<feature type="compositionally biased region" description="Low complexity" evidence="1">
    <location>
        <begin position="63"/>
        <end position="88"/>
    </location>
</feature>
<evidence type="ECO:0008006" key="4">
    <source>
        <dbReference type="Google" id="ProtNLM"/>
    </source>
</evidence>
<accession>A0A3M8DUJ6</accession>
<protein>
    <recommendedName>
        <fullName evidence="4">Aminodeoxychorismate lyase</fullName>
    </recommendedName>
</protein>
<evidence type="ECO:0000256" key="1">
    <source>
        <dbReference type="SAM" id="MobiDB-lite"/>
    </source>
</evidence>
<dbReference type="Proteomes" id="UP000271031">
    <property type="component" value="Unassembled WGS sequence"/>
</dbReference>
<proteinExistence type="predicted"/>
<evidence type="ECO:0000313" key="3">
    <source>
        <dbReference type="Proteomes" id="UP000271031"/>
    </source>
</evidence>
<reference evidence="2 3" key="1">
    <citation type="submission" date="2018-10" db="EMBL/GenBank/DDBJ databases">
        <title>Phylogenomics of Brevibacillus.</title>
        <authorList>
            <person name="Dunlap C."/>
        </authorList>
    </citation>
    <scope>NUCLEOTIDE SEQUENCE [LARGE SCALE GENOMIC DNA]</scope>
    <source>
        <strain evidence="2 3">JCM 15716</strain>
    </source>
</reference>
<dbReference type="RefSeq" id="WP_122916512.1">
    <property type="nucleotide sequence ID" value="NZ_RHHQ01000004.1"/>
</dbReference>
<organism evidence="2 3">
    <name type="scientific">Brevibacillus fluminis</name>
    <dbReference type="NCBI Taxonomy" id="511487"/>
    <lineage>
        <taxon>Bacteria</taxon>
        <taxon>Bacillati</taxon>
        <taxon>Bacillota</taxon>
        <taxon>Bacilli</taxon>
        <taxon>Bacillales</taxon>
        <taxon>Paenibacillaceae</taxon>
        <taxon>Brevibacillus</taxon>
    </lineage>
</organism>
<comment type="caution">
    <text evidence="2">The sequence shown here is derived from an EMBL/GenBank/DDBJ whole genome shotgun (WGS) entry which is preliminary data.</text>
</comment>
<feature type="compositionally biased region" description="Polar residues" evidence="1">
    <location>
        <begin position="130"/>
        <end position="145"/>
    </location>
</feature>